<evidence type="ECO:0008006" key="3">
    <source>
        <dbReference type="Google" id="ProtNLM"/>
    </source>
</evidence>
<evidence type="ECO:0000313" key="2">
    <source>
        <dbReference type="Proteomes" id="UP000185860"/>
    </source>
</evidence>
<dbReference type="RefSeq" id="WP_073597070.1">
    <property type="nucleotide sequence ID" value="NZ_MRCE01000054.1"/>
</dbReference>
<accession>A0A1U7I4J9</accession>
<dbReference type="STRING" id="454136.NIES2119_29570"/>
<protein>
    <recommendedName>
        <fullName evidence="3">Mobilization protein</fullName>
    </recommendedName>
</protein>
<dbReference type="Proteomes" id="UP000185860">
    <property type="component" value="Unassembled WGS sequence"/>
</dbReference>
<proteinExistence type="predicted"/>
<dbReference type="AlphaFoldDB" id="A0A1U7I4J9"/>
<dbReference type="Pfam" id="PF21983">
    <property type="entry name" value="NikA-like"/>
    <property type="match status" value="1"/>
</dbReference>
<organism evidence="1 2">
    <name type="scientific">[Phormidium ambiguum] IAM M-71</name>
    <dbReference type="NCBI Taxonomy" id="454136"/>
    <lineage>
        <taxon>Bacteria</taxon>
        <taxon>Bacillati</taxon>
        <taxon>Cyanobacteriota</taxon>
        <taxon>Cyanophyceae</taxon>
        <taxon>Oscillatoriophycideae</taxon>
        <taxon>Aerosakkonematales</taxon>
        <taxon>Aerosakkonemataceae</taxon>
        <taxon>Floridanema</taxon>
    </lineage>
</organism>
<evidence type="ECO:0000313" key="1">
    <source>
        <dbReference type="EMBL" id="OKH31120.1"/>
    </source>
</evidence>
<dbReference type="EMBL" id="MRCE01000054">
    <property type="protein sequence ID" value="OKH31120.1"/>
    <property type="molecule type" value="Genomic_DNA"/>
</dbReference>
<name>A0A1U7I4J9_9CYAN</name>
<sequence>MPKRTAFIKVYVTEAEHQEIARRSRLAHMKISFYLRHLALSDNAITIIPQINEAAYRQLCEINQLLKVITTALPPEQLQEIHKEIQQIGFTLIGKNDSQTKKRKKR</sequence>
<comment type="caution">
    <text evidence="1">The sequence shown here is derived from an EMBL/GenBank/DDBJ whole genome shotgun (WGS) entry which is preliminary data.</text>
</comment>
<dbReference type="InterPro" id="IPR053842">
    <property type="entry name" value="NikA-like"/>
</dbReference>
<reference evidence="1 2" key="1">
    <citation type="submission" date="2016-11" db="EMBL/GenBank/DDBJ databases">
        <title>Draft Genome Sequences of Nine Cyanobacterial Strains from Diverse Habitats.</title>
        <authorList>
            <person name="Zhu T."/>
            <person name="Hou S."/>
            <person name="Lu X."/>
            <person name="Hess W.R."/>
        </authorList>
    </citation>
    <scope>NUCLEOTIDE SEQUENCE [LARGE SCALE GENOMIC DNA]</scope>
    <source>
        <strain evidence="1 2">IAM M-71</strain>
    </source>
</reference>
<gene>
    <name evidence="1" type="ORF">NIES2119_29570</name>
</gene>